<organism evidence="1 2">
    <name type="scientific">Breznakia blatticola</name>
    <dbReference type="NCBI Taxonomy" id="1754012"/>
    <lineage>
        <taxon>Bacteria</taxon>
        <taxon>Bacillati</taxon>
        <taxon>Bacillota</taxon>
        <taxon>Erysipelotrichia</taxon>
        <taxon>Erysipelotrichales</taxon>
        <taxon>Erysipelotrichaceae</taxon>
        <taxon>Breznakia</taxon>
    </lineage>
</organism>
<accession>A0A4R7ZBT0</accession>
<dbReference type="Proteomes" id="UP000294743">
    <property type="component" value="Unassembled WGS sequence"/>
</dbReference>
<dbReference type="Pfam" id="PF20323">
    <property type="entry name" value="DUF6618"/>
    <property type="match status" value="1"/>
</dbReference>
<evidence type="ECO:0000313" key="1">
    <source>
        <dbReference type="EMBL" id="TDW07917.1"/>
    </source>
</evidence>
<dbReference type="RefSeq" id="WP_134171436.1">
    <property type="nucleotide sequence ID" value="NZ_SODD01000082.1"/>
</dbReference>
<dbReference type="AlphaFoldDB" id="A0A4R7ZBT0"/>
<sequence>MKNKVLYNCIYEDDDLIEWEATVEHTGNNKENHETIFTGRGSKIIAVIGQSTNGNWICFPEREYGCYLSSLDDVFWNQEKIENGLGIIDAQTVAKGLKYLKTII</sequence>
<reference evidence="1 2" key="1">
    <citation type="submission" date="2019-03" db="EMBL/GenBank/DDBJ databases">
        <title>Genomic Encyclopedia of Type Strains, Phase IV (KMG-IV): sequencing the most valuable type-strain genomes for metagenomic binning, comparative biology and taxonomic classification.</title>
        <authorList>
            <person name="Goeker M."/>
        </authorList>
    </citation>
    <scope>NUCLEOTIDE SEQUENCE [LARGE SCALE GENOMIC DNA]</scope>
    <source>
        <strain evidence="1 2">DSM 28867</strain>
    </source>
</reference>
<dbReference type="OrthoDB" id="1651171at2"/>
<dbReference type="EMBL" id="SODD01000082">
    <property type="protein sequence ID" value="TDW07917.1"/>
    <property type="molecule type" value="Genomic_DNA"/>
</dbReference>
<name>A0A4R7ZBT0_9FIRM</name>
<dbReference type="InterPro" id="IPR046726">
    <property type="entry name" value="DUF6618"/>
</dbReference>
<keyword evidence="2" id="KW-1185">Reference proteome</keyword>
<comment type="caution">
    <text evidence="1">The sequence shown here is derived from an EMBL/GenBank/DDBJ whole genome shotgun (WGS) entry which is preliminary data.</text>
</comment>
<proteinExistence type="predicted"/>
<protein>
    <submittedName>
        <fullName evidence="1">Uncharacterized protein</fullName>
    </submittedName>
</protein>
<gene>
    <name evidence="1" type="ORF">EDD63_1821</name>
</gene>
<evidence type="ECO:0000313" key="2">
    <source>
        <dbReference type="Proteomes" id="UP000294743"/>
    </source>
</evidence>